<evidence type="ECO:0000313" key="6">
    <source>
        <dbReference type="Proteomes" id="UP000007322"/>
    </source>
</evidence>
<accession>G2PZM9</accession>
<dbReference type="Gene3D" id="3.40.50.150">
    <property type="entry name" value="Vaccinia Virus protein VP39"/>
    <property type="match status" value="1"/>
</dbReference>
<keyword evidence="3" id="KW-0949">S-adenosyl-L-methionine</keyword>
<evidence type="ECO:0000313" key="5">
    <source>
        <dbReference type="EMBL" id="AEO55715.1"/>
    </source>
</evidence>
<gene>
    <name evidence="5" type="ORF">MYCTH_2299830</name>
</gene>
<name>G2PZM9_THET4</name>
<dbReference type="InterPro" id="IPR029063">
    <property type="entry name" value="SAM-dependent_MTases_sf"/>
</dbReference>
<dbReference type="AlphaFoldDB" id="G2PZM9"/>
<dbReference type="InterPro" id="IPR001077">
    <property type="entry name" value="COMT_C"/>
</dbReference>
<keyword evidence="1" id="KW-0489">Methyltransferase</keyword>
<keyword evidence="6" id="KW-1185">Reference proteome</keyword>
<dbReference type="SUPFAM" id="SSF46785">
    <property type="entry name" value="Winged helix' DNA-binding domain"/>
    <property type="match status" value="1"/>
</dbReference>
<dbReference type="GO" id="GO:0032259">
    <property type="term" value="P:methylation"/>
    <property type="evidence" value="ECO:0007669"/>
    <property type="project" value="UniProtKB-KW"/>
</dbReference>
<dbReference type="PANTHER" id="PTHR43712">
    <property type="entry name" value="PUTATIVE (AFU_ORTHOLOGUE AFUA_4G14580)-RELATED"/>
    <property type="match status" value="1"/>
</dbReference>
<dbReference type="Pfam" id="PF00891">
    <property type="entry name" value="Methyltransf_2"/>
    <property type="match status" value="1"/>
</dbReference>
<evidence type="ECO:0000256" key="1">
    <source>
        <dbReference type="ARBA" id="ARBA00022603"/>
    </source>
</evidence>
<feature type="domain" description="O-methyltransferase C-terminal" evidence="4">
    <location>
        <begin position="252"/>
        <end position="394"/>
    </location>
</feature>
<dbReference type="PANTHER" id="PTHR43712:SF17">
    <property type="entry name" value="O-METHYLTRANSFERASE"/>
    <property type="match status" value="1"/>
</dbReference>
<dbReference type="Proteomes" id="UP000007322">
    <property type="component" value="Chromosome 1"/>
</dbReference>
<dbReference type="SUPFAM" id="SSF53335">
    <property type="entry name" value="S-adenosyl-L-methionine-dependent methyltransferases"/>
    <property type="match status" value="1"/>
</dbReference>
<dbReference type="OMA" id="KQFNNHM"/>
<dbReference type="VEuPathDB" id="FungiDB:MYCTH_2299830"/>
<sequence>MAPSDNGHANGKPAAPAVDISVALNPNAPERVPGLIQEIAAAGQALNFDDSAARLQLLEKARDLVRALETPRETMIKHLWAQPACLLALTIGVNTGLFHLLIEDGAGPKKAEGLAAKLGIHPPLLSMGYITEVGPDEYQATNFTKSLTIPIIGDGYPCILGGCYPALIETPKWLAEHQWQTPNDVANGPYQKAYQTKLNFFEWLQSNQPYGKQFNHHMGGYRQGRPSWMDPDFYPVKERLVTGLDEGAESVLLVDIGGGLGHDLGEFRRKHPDAPGRLVLQDLKVVIDQVHDLDPRIEPMAYDFHTEQPIVGARAYYMHSVLHDWPDEVCTSILNRVAAAMRPGYSRLLINENVIPGTNADWQATALDLMVMSLLSSRERTEEDWRRLLEGAGLKIVKIWSTDKQNGVESLIECELA</sequence>
<dbReference type="KEGG" id="mtm:MYCTH_2299830"/>
<organism evidence="5 6">
    <name type="scientific">Thermothelomyces thermophilus (strain ATCC 42464 / BCRC 31852 / DSM 1799)</name>
    <name type="common">Sporotrichum thermophile</name>
    <dbReference type="NCBI Taxonomy" id="573729"/>
    <lineage>
        <taxon>Eukaryota</taxon>
        <taxon>Fungi</taxon>
        <taxon>Dikarya</taxon>
        <taxon>Ascomycota</taxon>
        <taxon>Pezizomycotina</taxon>
        <taxon>Sordariomycetes</taxon>
        <taxon>Sordariomycetidae</taxon>
        <taxon>Sordariales</taxon>
        <taxon>Chaetomiaceae</taxon>
        <taxon>Thermothelomyces</taxon>
    </lineage>
</organism>
<protein>
    <recommendedName>
        <fullName evidence="4">O-methyltransferase C-terminal domain-containing protein</fullName>
    </recommendedName>
</protein>
<reference evidence="5 6" key="1">
    <citation type="journal article" date="2011" name="Nat. Biotechnol.">
        <title>Comparative genomic analysis of the thermophilic biomass-degrading fungi Myceliophthora thermophila and Thielavia terrestris.</title>
        <authorList>
            <person name="Berka R.M."/>
            <person name="Grigoriev I.V."/>
            <person name="Otillar R."/>
            <person name="Salamov A."/>
            <person name="Grimwood J."/>
            <person name="Reid I."/>
            <person name="Ishmael N."/>
            <person name="John T."/>
            <person name="Darmond C."/>
            <person name="Moisan M.-C."/>
            <person name="Henrissat B."/>
            <person name="Coutinho P.M."/>
            <person name="Lombard V."/>
            <person name="Natvig D.O."/>
            <person name="Lindquist E."/>
            <person name="Schmutz J."/>
            <person name="Lucas S."/>
            <person name="Harris P."/>
            <person name="Powlowski J."/>
            <person name="Bellemare A."/>
            <person name="Taylor D."/>
            <person name="Butler G."/>
            <person name="de Vries R.P."/>
            <person name="Allijn I.E."/>
            <person name="van den Brink J."/>
            <person name="Ushinsky S."/>
            <person name="Storms R."/>
            <person name="Powell A.J."/>
            <person name="Paulsen I.T."/>
            <person name="Elbourne L.D.H."/>
            <person name="Baker S.E."/>
            <person name="Magnuson J."/>
            <person name="LaBoissiere S."/>
            <person name="Clutterbuck A.J."/>
            <person name="Martinez D."/>
            <person name="Wogulis M."/>
            <person name="de Leon A.L."/>
            <person name="Rey M.W."/>
            <person name="Tsang A."/>
        </authorList>
    </citation>
    <scope>NUCLEOTIDE SEQUENCE [LARGE SCALE GENOMIC DNA]</scope>
    <source>
        <strain evidence="6">ATCC 42464 / BCRC 31852 / DSM 1799</strain>
    </source>
</reference>
<dbReference type="HOGENOM" id="CLU_005533_5_0_1"/>
<dbReference type="GeneID" id="11505524"/>
<evidence type="ECO:0000256" key="2">
    <source>
        <dbReference type="ARBA" id="ARBA00022679"/>
    </source>
</evidence>
<dbReference type="InterPro" id="IPR036390">
    <property type="entry name" value="WH_DNA-bd_sf"/>
</dbReference>
<dbReference type="PROSITE" id="PS51683">
    <property type="entry name" value="SAM_OMT_II"/>
    <property type="match status" value="1"/>
</dbReference>
<dbReference type="EMBL" id="CP003002">
    <property type="protein sequence ID" value="AEO55715.1"/>
    <property type="molecule type" value="Genomic_DNA"/>
</dbReference>
<dbReference type="eggNOG" id="KOG3178">
    <property type="taxonomic scope" value="Eukaryota"/>
</dbReference>
<dbReference type="InterPro" id="IPR016461">
    <property type="entry name" value="COMT-like"/>
</dbReference>
<evidence type="ECO:0000256" key="3">
    <source>
        <dbReference type="ARBA" id="ARBA00022691"/>
    </source>
</evidence>
<keyword evidence="2" id="KW-0808">Transferase</keyword>
<evidence type="ECO:0000259" key="4">
    <source>
        <dbReference type="Pfam" id="PF00891"/>
    </source>
</evidence>
<proteinExistence type="predicted"/>
<dbReference type="RefSeq" id="XP_003660960.1">
    <property type="nucleotide sequence ID" value="XM_003660912.1"/>
</dbReference>
<dbReference type="OrthoDB" id="3340390at2759"/>
<dbReference type="GO" id="GO:0008171">
    <property type="term" value="F:O-methyltransferase activity"/>
    <property type="evidence" value="ECO:0007669"/>
    <property type="project" value="InterPro"/>
</dbReference>
<dbReference type="InParanoid" id="G2PZM9"/>